<keyword evidence="1" id="KW-0802">TPR repeat</keyword>
<dbReference type="OrthoDB" id="42711at2"/>
<keyword evidence="4" id="KW-1185">Reference proteome</keyword>
<dbReference type="SUPFAM" id="SSF48452">
    <property type="entry name" value="TPR-like"/>
    <property type="match status" value="1"/>
</dbReference>
<dbReference type="STRING" id="521045.Kole_0029"/>
<feature type="repeat" description="TPR" evidence="1">
    <location>
        <begin position="266"/>
        <end position="299"/>
    </location>
</feature>
<keyword evidence="2" id="KW-0472">Membrane</keyword>
<dbReference type="PROSITE" id="PS50005">
    <property type="entry name" value="TPR"/>
    <property type="match status" value="1"/>
</dbReference>
<reference evidence="3 4" key="1">
    <citation type="submission" date="2009-06" db="EMBL/GenBank/DDBJ databases">
        <title>Complete sequence of Thermotogales bacterium TBF 19.5.1.</title>
        <authorList>
            <consortium name="US DOE Joint Genome Institute"/>
            <person name="Lucas S."/>
            <person name="Copeland A."/>
            <person name="Lapidus A."/>
            <person name="Glavina del Rio T."/>
            <person name="Tice H."/>
            <person name="Bruce D."/>
            <person name="Goodwin L."/>
            <person name="Pitluck S."/>
            <person name="Chertkov O."/>
            <person name="Brettin T."/>
            <person name="Detter J.C."/>
            <person name="Han C."/>
            <person name="Schmutz J."/>
            <person name="Larimer F."/>
            <person name="Land M."/>
            <person name="Hauser L."/>
            <person name="Kyrpides N."/>
            <person name="Ovchinnikova G."/>
            <person name="Noll K."/>
        </authorList>
    </citation>
    <scope>NUCLEOTIDE SEQUENCE [LARGE SCALE GENOMIC DNA]</scope>
    <source>
        <strain evidence="4">ATCC BAA-1733 / DSM 21960 / TBF 19.5.1</strain>
    </source>
</reference>
<dbReference type="EMBL" id="CP001634">
    <property type="protein sequence ID" value="ACR78758.1"/>
    <property type="molecule type" value="Genomic_DNA"/>
</dbReference>
<dbReference type="RefSeq" id="WP_012744546.1">
    <property type="nucleotide sequence ID" value="NC_012785.1"/>
</dbReference>
<dbReference type="InterPro" id="IPR011990">
    <property type="entry name" value="TPR-like_helical_dom_sf"/>
</dbReference>
<dbReference type="Gene3D" id="1.25.40.10">
    <property type="entry name" value="Tetratricopeptide repeat domain"/>
    <property type="match status" value="1"/>
</dbReference>
<proteinExistence type="predicted"/>
<dbReference type="InterPro" id="IPR019734">
    <property type="entry name" value="TPR_rpt"/>
</dbReference>
<dbReference type="KEGG" id="kol:Kole_0029"/>
<name>C5CHB9_KOSOT</name>
<dbReference type="Proteomes" id="UP000002382">
    <property type="component" value="Chromosome"/>
</dbReference>
<keyword evidence="2" id="KW-1133">Transmembrane helix</keyword>
<evidence type="ECO:0000313" key="4">
    <source>
        <dbReference type="Proteomes" id="UP000002382"/>
    </source>
</evidence>
<evidence type="ECO:0000256" key="2">
    <source>
        <dbReference type="SAM" id="Phobius"/>
    </source>
</evidence>
<accession>C5CHB9</accession>
<evidence type="ECO:0000313" key="3">
    <source>
        <dbReference type="EMBL" id="ACR78758.1"/>
    </source>
</evidence>
<reference evidence="3 4" key="2">
    <citation type="journal article" date="2011" name="J. Bacteriol.">
        <title>Genome Sequence of Kosmotoga olearia Strain TBF 19.5.1, a Thermophilic Bacterium with a Wide Growth Temperature Range, Isolated from the Troll B Oil Platform in the North Sea.</title>
        <authorList>
            <person name="Swithers K.S."/>
            <person name="Dipippo J.L."/>
            <person name="Bruce D.C."/>
            <person name="Detter C."/>
            <person name="Tapia R."/>
            <person name="Han S."/>
            <person name="Goodwin L.A."/>
            <person name="Han J."/>
            <person name="Woyke T."/>
            <person name="Pitluck S."/>
            <person name="Pennacchio L."/>
            <person name="Nolan M."/>
            <person name="Mikhailova N."/>
            <person name="Land M.L."/>
            <person name="Nesbo C.L."/>
            <person name="Gogarten J.P."/>
            <person name="Noll K.M."/>
        </authorList>
    </citation>
    <scope>NUCLEOTIDE SEQUENCE [LARGE SCALE GENOMIC DNA]</scope>
    <source>
        <strain evidence="4">ATCC BAA-1733 / DSM 21960 / TBF 19.5.1</strain>
    </source>
</reference>
<organism evidence="3 4">
    <name type="scientific">Kosmotoga olearia (strain ATCC BAA-1733 / DSM 21960 / TBF 19.5.1)</name>
    <dbReference type="NCBI Taxonomy" id="521045"/>
    <lineage>
        <taxon>Bacteria</taxon>
        <taxon>Thermotogati</taxon>
        <taxon>Thermotogota</taxon>
        <taxon>Thermotogae</taxon>
        <taxon>Kosmotogales</taxon>
        <taxon>Kosmotogaceae</taxon>
        <taxon>Kosmotoga</taxon>
    </lineage>
</organism>
<gene>
    <name evidence="3" type="ordered locus">Kole_0029</name>
</gene>
<evidence type="ECO:0000256" key="1">
    <source>
        <dbReference type="PROSITE-ProRule" id="PRU00339"/>
    </source>
</evidence>
<sequence>MKYKIELILVLLMSFVYIFAMDVNEGIILLLSKDYAQKIFFAQDDSEISKVFSCIAYGVRYMENLAWIDKDRFYDSLEELKREELPEEIIIGLDVLETAISTSTVGALALLEESAESSVAAAIALRLYKIDWTETRDPNSGKAMLRIAETLQKKYPEAYLPYEAIFLFHSSSVFGDKSEFLRYRDVVLGMIDESDEFSAILQALIKGEYYLGLYEELLEDYRKLTDPGDETKFYAAMAEFETGSQGTAEILLKDTNLSSLPSKMASKGFEVLGKIAENEGNTDSAIYYFKRAIKFNGKNRDALVHLGFLYMNSDLEEHDTLARYYFEMSGMEDYDPEVAEALNVLRKRLVLRIIFYQVLPLIAAVVLGLILVEYIYIKRRKKQEEEALRK</sequence>
<feature type="transmembrane region" description="Helical" evidence="2">
    <location>
        <begin position="354"/>
        <end position="376"/>
    </location>
</feature>
<dbReference type="AlphaFoldDB" id="C5CHB9"/>
<keyword evidence="2" id="KW-0812">Transmembrane</keyword>
<dbReference type="HOGENOM" id="CLU_707472_0_0_0"/>
<protein>
    <submittedName>
        <fullName evidence="3">Uncharacterized protein</fullName>
    </submittedName>
</protein>
<dbReference type="eggNOG" id="COG0457">
    <property type="taxonomic scope" value="Bacteria"/>
</dbReference>